<dbReference type="PANTHER" id="PTHR42685">
    <property type="entry name" value="GERANYLGERANYL DIPHOSPHATE REDUCTASE"/>
    <property type="match status" value="1"/>
</dbReference>
<comment type="caution">
    <text evidence="2">The sequence shown here is derived from an EMBL/GenBank/DDBJ whole genome shotgun (WGS) entry which is preliminary data.</text>
</comment>
<dbReference type="Gene3D" id="3.50.50.60">
    <property type="entry name" value="FAD/NAD(P)-binding domain"/>
    <property type="match status" value="1"/>
</dbReference>
<organism evidence="2 3">
    <name type="scientific">Streptomyces heilongjiangensis</name>
    <dbReference type="NCBI Taxonomy" id="945052"/>
    <lineage>
        <taxon>Bacteria</taxon>
        <taxon>Bacillati</taxon>
        <taxon>Actinomycetota</taxon>
        <taxon>Actinomycetes</taxon>
        <taxon>Kitasatosporales</taxon>
        <taxon>Streptomycetaceae</taxon>
        <taxon>Streptomyces</taxon>
    </lineage>
</organism>
<dbReference type="GO" id="GO:0016491">
    <property type="term" value="F:oxidoreductase activity"/>
    <property type="evidence" value="ECO:0007669"/>
    <property type="project" value="UniProtKB-KW"/>
</dbReference>
<protein>
    <submittedName>
        <fullName evidence="2">NAD(P)/FAD-dependent oxidoreductase</fullName>
        <ecNumber evidence="2">1.-.-.-</ecNumber>
    </submittedName>
</protein>
<dbReference type="InterPro" id="IPR036188">
    <property type="entry name" value="FAD/NAD-bd_sf"/>
</dbReference>
<name>A0ABW1BFR1_9ACTN</name>
<dbReference type="Pfam" id="PF01494">
    <property type="entry name" value="FAD_binding_3"/>
    <property type="match status" value="1"/>
</dbReference>
<feature type="domain" description="FAD-binding" evidence="1">
    <location>
        <begin position="6"/>
        <end position="347"/>
    </location>
</feature>
<reference evidence="3" key="1">
    <citation type="journal article" date="2019" name="Int. J. Syst. Evol. Microbiol.">
        <title>The Global Catalogue of Microorganisms (GCM) 10K type strain sequencing project: providing services to taxonomists for standard genome sequencing and annotation.</title>
        <authorList>
            <consortium name="The Broad Institute Genomics Platform"/>
            <consortium name="The Broad Institute Genome Sequencing Center for Infectious Disease"/>
            <person name="Wu L."/>
            <person name="Ma J."/>
        </authorList>
    </citation>
    <scope>NUCLEOTIDE SEQUENCE [LARGE SCALE GENOMIC DNA]</scope>
    <source>
        <strain evidence="3">JCM 9918</strain>
    </source>
</reference>
<keyword evidence="3" id="KW-1185">Reference proteome</keyword>
<dbReference type="InterPro" id="IPR002938">
    <property type="entry name" value="FAD-bd"/>
</dbReference>
<keyword evidence="2" id="KW-0560">Oxidoreductase</keyword>
<evidence type="ECO:0000259" key="1">
    <source>
        <dbReference type="Pfam" id="PF01494"/>
    </source>
</evidence>
<dbReference type="RefSeq" id="WP_272173422.1">
    <property type="nucleotide sequence ID" value="NZ_JAQOSL010000108.1"/>
</dbReference>
<dbReference type="PRINTS" id="PR00420">
    <property type="entry name" value="RNGMNOXGNASE"/>
</dbReference>
<evidence type="ECO:0000313" key="2">
    <source>
        <dbReference type="EMBL" id="MFC5812011.1"/>
    </source>
</evidence>
<proteinExistence type="predicted"/>
<dbReference type="PANTHER" id="PTHR42685:SF22">
    <property type="entry name" value="CONDITIONED MEDIUM FACTOR RECEPTOR 1"/>
    <property type="match status" value="1"/>
</dbReference>
<dbReference type="SUPFAM" id="SSF51905">
    <property type="entry name" value="FAD/NAD(P)-binding domain"/>
    <property type="match status" value="1"/>
</dbReference>
<accession>A0ABW1BFR1</accession>
<sequence>MGDRVYDVIVVGARCAGSPVAMLLARLGHRVLVVDRSSFPSDTVSTHYIHQAGLLKLREWGLLDEIVDAKTPALRKMHYAYRGIELNGFADPVDGLDAVYCPRRTVLDEILVNAARRAGAEVLENFTVSDVLASEGRVTGIRGREGDGPEREFRASVVIGADGFHSTVAKKVGAELYNVRPAAGFIYYSYFSGLDWGLHHKTGFHERWFGSWPTNDGLTMLAVICTRAQLKDFRTDVEARFQAVFDDVHPDMGAQLRDSGRREEDFRPMRYPDNYYRRAHGPGWALVGDAGYHKDPYTGWGITDAFLHGELLAERIHQGLAGQRPMDEALAEYNKVRDEESAGVYDFTTTLGELTELPPFFKATMSAMSASQEWTNKMLGLIGGVVPDYEIYAPDALERLYDDAGVPEEERVYDPAA</sequence>
<dbReference type="EC" id="1.-.-.-" evidence="2"/>
<gene>
    <name evidence="2" type="ORF">ACFQGO_31625</name>
</gene>
<dbReference type="EMBL" id="JBHSNZ010000030">
    <property type="protein sequence ID" value="MFC5812011.1"/>
    <property type="molecule type" value="Genomic_DNA"/>
</dbReference>
<evidence type="ECO:0000313" key="3">
    <source>
        <dbReference type="Proteomes" id="UP001596112"/>
    </source>
</evidence>
<dbReference type="InterPro" id="IPR050407">
    <property type="entry name" value="Geranylgeranyl_reductase"/>
</dbReference>
<dbReference type="Proteomes" id="UP001596112">
    <property type="component" value="Unassembled WGS sequence"/>
</dbReference>